<sequence length="136" mass="14809">MEGATLDGSESNDNTVSGPSQFQLVACNMGKPSDLTPFSIVEKRLPAMPTIPVLAQPILCAPTTSSIFSVTTIVSEQHRKATLDRFDPSLLRTRVENLMTHISKYQELLKNFSGKLTETALSTCLAAIKGMSRRPL</sequence>
<dbReference type="EMBL" id="JBJUIK010000009">
    <property type="protein sequence ID" value="KAL3519107.1"/>
    <property type="molecule type" value="Genomic_DNA"/>
</dbReference>
<evidence type="ECO:0000313" key="2">
    <source>
        <dbReference type="Proteomes" id="UP001630127"/>
    </source>
</evidence>
<dbReference type="AlphaFoldDB" id="A0ABD2ZLV6"/>
<name>A0ABD2ZLV6_9GENT</name>
<protein>
    <submittedName>
        <fullName evidence="1">Uncharacterized protein</fullName>
    </submittedName>
</protein>
<accession>A0ABD2ZLV6</accession>
<keyword evidence="2" id="KW-1185">Reference proteome</keyword>
<organism evidence="1 2">
    <name type="scientific">Cinchona calisaya</name>
    <dbReference type="NCBI Taxonomy" id="153742"/>
    <lineage>
        <taxon>Eukaryota</taxon>
        <taxon>Viridiplantae</taxon>
        <taxon>Streptophyta</taxon>
        <taxon>Embryophyta</taxon>
        <taxon>Tracheophyta</taxon>
        <taxon>Spermatophyta</taxon>
        <taxon>Magnoliopsida</taxon>
        <taxon>eudicotyledons</taxon>
        <taxon>Gunneridae</taxon>
        <taxon>Pentapetalae</taxon>
        <taxon>asterids</taxon>
        <taxon>lamiids</taxon>
        <taxon>Gentianales</taxon>
        <taxon>Rubiaceae</taxon>
        <taxon>Cinchonoideae</taxon>
        <taxon>Cinchoneae</taxon>
        <taxon>Cinchona</taxon>
    </lineage>
</organism>
<comment type="caution">
    <text evidence="1">The sequence shown here is derived from an EMBL/GenBank/DDBJ whole genome shotgun (WGS) entry which is preliminary data.</text>
</comment>
<dbReference type="Proteomes" id="UP001630127">
    <property type="component" value="Unassembled WGS sequence"/>
</dbReference>
<evidence type="ECO:0000313" key="1">
    <source>
        <dbReference type="EMBL" id="KAL3519107.1"/>
    </source>
</evidence>
<reference evidence="1 2" key="1">
    <citation type="submission" date="2024-11" db="EMBL/GenBank/DDBJ databases">
        <title>A near-complete genome assembly of Cinchona calisaya.</title>
        <authorList>
            <person name="Lian D.C."/>
            <person name="Zhao X.W."/>
            <person name="Wei L."/>
        </authorList>
    </citation>
    <scope>NUCLEOTIDE SEQUENCE [LARGE SCALE GENOMIC DNA]</scope>
    <source>
        <tissue evidence="1">Nenye</tissue>
    </source>
</reference>
<proteinExistence type="predicted"/>
<gene>
    <name evidence="1" type="ORF">ACH5RR_021696</name>
</gene>